<feature type="transmembrane region" description="Helical" evidence="1">
    <location>
        <begin position="9"/>
        <end position="27"/>
    </location>
</feature>
<dbReference type="NCBIfam" id="NF041644">
    <property type="entry name" value="CBO0543_fam"/>
    <property type="match status" value="1"/>
</dbReference>
<organism evidence="2 3">
    <name type="scientific">Alteribacillus bidgolensis</name>
    <dbReference type="NCBI Taxonomy" id="930129"/>
    <lineage>
        <taxon>Bacteria</taxon>
        <taxon>Bacillati</taxon>
        <taxon>Bacillota</taxon>
        <taxon>Bacilli</taxon>
        <taxon>Bacillales</taxon>
        <taxon>Bacillaceae</taxon>
        <taxon>Alteribacillus</taxon>
    </lineage>
</organism>
<dbReference type="EMBL" id="FNDU01000006">
    <property type="protein sequence ID" value="SDI28964.1"/>
    <property type="molecule type" value="Genomic_DNA"/>
</dbReference>
<accession>A0A1G8JCF5</accession>
<feature type="transmembrane region" description="Helical" evidence="1">
    <location>
        <begin position="97"/>
        <end position="113"/>
    </location>
</feature>
<keyword evidence="1" id="KW-0812">Transmembrane</keyword>
<protein>
    <submittedName>
        <fullName evidence="2">Uncharacterized protein</fullName>
    </submittedName>
</protein>
<sequence length="161" mass="19245">MNKNNKRDELFLGGLLVLGLGILPFIFRKPPIKDWLLVYLWNAVTNIIIDHCIVSADIVRYPIRLLPKTFKSNVLFDFLLYPAMTIAYNQKTKDDKFITSLFKLLIYIVPMTIIEELAEKKTKLITFKKGWKWYHSFFSLYIKSLLDRLWIKWVRRTEEKQ</sequence>
<dbReference type="AlphaFoldDB" id="A0A1G8JCF5"/>
<keyword evidence="3" id="KW-1185">Reference proteome</keyword>
<dbReference type="STRING" id="930129.SAMN05216352_106147"/>
<keyword evidence="1" id="KW-1133">Transmembrane helix</keyword>
<proteinExistence type="predicted"/>
<reference evidence="2 3" key="1">
    <citation type="submission" date="2016-10" db="EMBL/GenBank/DDBJ databases">
        <authorList>
            <person name="de Groot N.N."/>
        </authorList>
    </citation>
    <scope>NUCLEOTIDE SEQUENCE [LARGE SCALE GENOMIC DNA]</scope>
    <source>
        <strain evidence="3">P4B,CCM 7963,CECT 7998,DSM 25260,IBRC-M 10614,KCTC 13821</strain>
    </source>
</reference>
<evidence type="ECO:0000313" key="2">
    <source>
        <dbReference type="EMBL" id="SDI28964.1"/>
    </source>
</evidence>
<keyword evidence="1" id="KW-0472">Membrane</keyword>
<evidence type="ECO:0000313" key="3">
    <source>
        <dbReference type="Proteomes" id="UP000199017"/>
    </source>
</evidence>
<dbReference type="OrthoDB" id="2622010at2"/>
<dbReference type="Proteomes" id="UP000199017">
    <property type="component" value="Unassembled WGS sequence"/>
</dbReference>
<gene>
    <name evidence="2" type="ORF">SAMN05216352_106147</name>
</gene>
<dbReference type="RefSeq" id="WP_091585085.1">
    <property type="nucleotide sequence ID" value="NZ_FNDU01000006.1"/>
</dbReference>
<evidence type="ECO:0000256" key="1">
    <source>
        <dbReference type="SAM" id="Phobius"/>
    </source>
</evidence>
<name>A0A1G8JCF5_9BACI</name>
<dbReference type="InterPro" id="IPR048147">
    <property type="entry name" value="CBO0543-like"/>
</dbReference>